<protein>
    <submittedName>
        <fullName evidence="1">DUF4126 domain-containing protein</fullName>
    </submittedName>
</protein>
<dbReference type="EMBL" id="JTHE02000003">
    <property type="protein sequence ID" value="NEV69330.1"/>
    <property type="molecule type" value="Genomic_DNA"/>
</dbReference>
<dbReference type="Pfam" id="PF13548">
    <property type="entry name" value="DUF4126"/>
    <property type="match status" value="1"/>
</dbReference>
<comment type="caution">
    <text evidence="1">The sequence shown here is derived from an EMBL/GenBank/DDBJ whole genome shotgun (WGS) entry which is preliminary data.</text>
</comment>
<accession>A0A0C1UW08</accession>
<sequence>MTELLAVLSVSAAAGLRIALPLLLIGLLSGNLWSHMPGLSQLPPTLIVGALVSWALAELIFSTQPLMQRLIRTIGLLLSPVVGAIAGIAVARTFQIDDTLAIVLGLLGGLLALVIHLVQVGWIYRLQRPKVWVIFAEDFLCVCLVLFAFDAPEQGGLIALLLLWLALRTSQTWRQWYLKQPNRSDRPPKRLRREPD</sequence>
<reference evidence="1" key="2">
    <citation type="journal article" date="2015" name="Genome Announc.">
        <title>Draft Genome Sequence of Filamentous Marine Cyanobacterium Lyngbya confervoides Strain BDU141951.</title>
        <authorList>
            <person name="Chandrababunaidu M.M."/>
            <person name="Sen D."/>
            <person name="Tripathy S."/>
        </authorList>
    </citation>
    <scope>NUCLEOTIDE SEQUENCE</scope>
    <source>
        <strain evidence="1">BDU141951</strain>
    </source>
</reference>
<organism evidence="1">
    <name type="scientific">Lyngbya confervoides BDU141951</name>
    <dbReference type="NCBI Taxonomy" id="1574623"/>
    <lineage>
        <taxon>Bacteria</taxon>
        <taxon>Bacillati</taxon>
        <taxon>Cyanobacteriota</taxon>
        <taxon>Cyanophyceae</taxon>
        <taxon>Oscillatoriophycideae</taxon>
        <taxon>Oscillatoriales</taxon>
        <taxon>Microcoleaceae</taxon>
        <taxon>Lyngbya</taxon>
    </lineage>
</organism>
<reference evidence="1" key="3">
    <citation type="submission" date="2020-02" db="EMBL/GenBank/DDBJ databases">
        <authorList>
            <person name="Sarangi A.N."/>
            <person name="Ghosh S."/>
            <person name="Mukherjee M."/>
            <person name="Tripathy S."/>
        </authorList>
    </citation>
    <scope>NUCLEOTIDE SEQUENCE</scope>
    <source>
        <strain evidence="1">BDU141951</strain>
    </source>
</reference>
<evidence type="ECO:0000313" key="1">
    <source>
        <dbReference type="EMBL" id="NEV69330.1"/>
    </source>
</evidence>
<dbReference type="InterPro" id="IPR025196">
    <property type="entry name" value="DUF4126"/>
</dbReference>
<name>A0A0C1UW08_9CYAN</name>
<dbReference type="AlphaFoldDB" id="A0A0C1UW08"/>
<gene>
    <name evidence="1" type="ORF">QQ91_019730</name>
</gene>
<proteinExistence type="predicted"/>
<reference evidence="1" key="1">
    <citation type="submission" date="2014-11" db="EMBL/GenBank/DDBJ databases">
        <authorList>
            <person name="Malar M.C."/>
            <person name="Sen D."/>
            <person name="Tripathy S."/>
        </authorList>
    </citation>
    <scope>NUCLEOTIDE SEQUENCE</scope>
    <source>
        <strain evidence="1">BDU141951</strain>
    </source>
</reference>